<organism evidence="1 2">
    <name type="scientific">Pluteus cervinus</name>
    <dbReference type="NCBI Taxonomy" id="181527"/>
    <lineage>
        <taxon>Eukaryota</taxon>
        <taxon>Fungi</taxon>
        <taxon>Dikarya</taxon>
        <taxon>Basidiomycota</taxon>
        <taxon>Agaricomycotina</taxon>
        <taxon>Agaricomycetes</taxon>
        <taxon>Agaricomycetidae</taxon>
        <taxon>Agaricales</taxon>
        <taxon>Pluteineae</taxon>
        <taxon>Pluteaceae</taxon>
        <taxon>Pluteus</taxon>
    </lineage>
</organism>
<proteinExistence type="predicted"/>
<accession>A0ACD3AMF5</accession>
<keyword evidence="2" id="KW-1185">Reference proteome</keyword>
<evidence type="ECO:0000313" key="1">
    <source>
        <dbReference type="EMBL" id="TFK66424.1"/>
    </source>
</evidence>
<dbReference type="Proteomes" id="UP000308600">
    <property type="component" value="Unassembled WGS sequence"/>
</dbReference>
<dbReference type="EMBL" id="ML208405">
    <property type="protein sequence ID" value="TFK66424.1"/>
    <property type="molecule type" value="Genomic_DNA"/>
</dbReference>
<reference evidence="1 2" key="1">
    <citation type="journal article" date="2019" name="Nat. Ecol. Evol.">
        <title>Megaphylogeny resolves global patterns of mushroom evolution.</title>
        <authorList>
            <person name="Varga T."/>
            <person name="Krizsan K."/>
            <person name="Foldi C."/>
            <person name="Dima B."/>
            <person name="Sanchez-Garcia M."/>
            <person name="Sanchez-Ramirez S."/>
            <person name="Szollosi G.J."/>
            <person name="Szarkandi J.G."/>
            <person name="Papp V."/>
            <person name="Albert L."/>
            <person name="Andreopoulos W."/>
            <person name="Angelini C."/>
            <person name="Antonin V."/>
            <person name="Barry K.W."/>
            <person name="Bougher N.L."/>
            <person name="Buchanan P."/>
            <person name="Buyck B."/>
            <person name="Bense V."/>
            <person name="Catcheside P."/>
            <person name="Chovatia M."/>
            <person name="Cooper J."/>
            <person name="Damon W."/>
            <person name="Desjardin D."/>
            <person name="Finy P."/>
            <person name="Geml J."/>
            <person name="Haridas S."/>
            <person name="Hughes K."/>
            <person name="Justo A."/>
            <person name="Karasinski D."/>
            <person name="Kautmanova I."/>
            <person name="Kiss B."/>
            <person name="Kocsube S."/>
            <person name="Kotiranta H."/>
            <person name="LaButti K.M."/>
            <person name="Lechner B.E."/>
            <person name="Liimatainen K."/>
            <person name="Lipzen A."/>
            <person name="Lukacs Z."/>
            <person name="Mihaltcheva S."/>
            <person name="Morgado L.N."/>
            <person name="Niskanen T."/>
            <person name="Noordeloos M.E."/>
            <person name="Ohm R.A."/>
            <person name="Ortiz-Santana B."/>
            <person name="Ovrebo C."/>
            <person name="Racz N."/>
            <person name="Riley R."/>
            <person name="Savchenko A."/>
            <person name="Shiryaev A."/>
            <person name="Soop K."/>
            <person name="Spirin V."/>
            <person name="Szebenyi C."/>
            <person name="Tomsovsky M."/>
            <person name="Tulloss R.E."/>
            <person name="Uehling J."/>
            <person name="Grigoriev I.V."/>
            <person name="Vagvolgyi C."/>
            <person name="Papp T."/>
            <person name="Martin F.M."/>
            <person name="Miettinen O."/>
            <person name="Hibbett D.S."/>
            <person name="Nagy L.G."/>
        </authorList>
    </citation>
    <scope>NUCLEOTIDE SEQUENCE [LARGE SCALE GENOMIC DNA]</scope>
    <source>
        <strain evidence="1 2">NL-1719</strain>
    </source>
</reference>
<evidence type="ECO:0000313" key="2">
    <source>
        <dbReference type="Proteomes" id="UP000308600"/>
    </source>
</evidence>
<gene>
    <name evidence="1" type="ORF">BDN72DRAFT_917560</name>
</gene>
<sequence>MNNHTDERDVGRPRYFTRFPERLLPPLDLTLRPVSPSWSQQTTQPAVPAVTHLLHELDLNQPTAHDFTWQASQANEHRLIDAVISQGDCGPCPQVPQKGIRADGSGCHTNPMESGEPAQQPIWDPFAGRPQNINEYQHNPPGVPNISGHSPCATNSSDTARPQVTGHRGTQTGEPHIPIRKCRFPASFGERVFYRPRHGDREGEEDNMVDEARYSANEGNGYDYPLRSVTTMWERFHIRENGNNHRRKHQDEGFFRVPSGPSSEPSLTAQVSVSNETRQRTETTLGHPPEFDSTPMDDETLDYEQHESPEDRKTKRKREDDDLELTQYELDMATKRARVRKAKFNYTWRG</sequence>
<name>A0ACD3AMF5_9AGAR</name>
<protein>
    <submittedName>
        <fullName evidence="1">Uncharacterized protein</fullName>
    </submittedName>
</protein>